<sequence>MAVSCRHCCCQHWGLGSNGSKLYLLVKNTNKGGAANIASLVRNGWKLYLLVKNTNKGGCQFLMISTSIRSLAAAFS</sequence>
<evidence type="ECO:0000313" key="2">
    <source>
        <dbReference type="Proteomes" id="UP000184212"/>
    </source>
</evidence>
<organism evidence="1 2">
    <name type="scientific">Chryseolinea serpens</name>
    <dbReference type="NCBI Taxonomy" id="947013"/>
    <lineage>
        <taxon>Bacteria</taxon>
        <taxon>Pseudomonadati</taxon>
        <taxon>Bacteroidota</taxon>
        <taxon>Cytophagia</taxon>
        <taxon>Cytophagales</taxon>
        <taxon>Fulvivirgaceae</taxon>
        <taxon>Chryseolinea</taxon>
    </lineage>
</organism>
<dbReference type="STRING" id="947013.SAMN04488109_1336"/>
<dbReference type="EMBL" id="FQWQ01000001">
    <property type="protein sequence ID" value="SHG67159.1"/>
    <property type="molecule type" value="Genomic_DNA"/>
</dbReference>
<accession>A0A1M5LR93</accession>
<protein>
    <submittedName>
        <fullName evidence="1">Uncharacterized protein</fullName>
    </submittedName>
</protein>
<proteinExistence type="predicted"/>
<gene>
    <name evidence="1" type="ORF">SAMN04488109_1336</name>
</gene>
<name>A0A1M5LR93_9BACT</name>
<dbReference type="Proteomes" id="UP000184212">
    <property type="component" value="Unassembled WGS sequence"/>
</dbReference>
<keyword evidence="2" id="KW-1185">Reference proteome</keyword>
<evidence type="ECO:0000313" key="1">
    <source>
        <dbReference type="EMBL" id="SHG67159.1"/>
    </source>
</evidence>
<dbReference type="AlphaFoldDB" id="A0A1M5LR93"/>
<reference evidence="1 2" key="1">
    <citation type="submission" date="2016-11" db="EMBL/GenBank/DDBJ databases">
        <authorList>
            <person name="Jaros S."/>
            <person name="Januszkiewicz K."/>
            <person name="Wedrychowicz H."/>
        </authorList>
    </citation>
    <scope>NUCLEOTIDE SEQUENCE [LARGE SCALE GENOMIC DNA]</scope>
    <source>
        <strain evidence="1 2">DSM 24574</strain>
    </source>
</reference>